<dbReference type="RefSeq" id="XP_003242712.1">
    <property type="nucleotide sequence ID" value="XM_003242664.3"/>
</dbReference>
<dbReference type="GeneID" id="100575688"/>
<proteinExistence type="predicted"/>
<protein>
    <submittedName>
        <fullName evidence="1">Uncharacterized protein</fullName>
    </submittedName>
</protein>
<reference evidence="2" key="1">
    <citation type="submission" date="2010-06" db="EMBL/GenBank/DDBJ databases">
        <authorList>
            <person name="Jiang H."/>
            <person name="Abraham K."/>
            <person name="Ali S."/>
            <person name="Alsbrooks S.L."/>
            <person name="Anim B.N."/>
            <person name="Anosike U.S."/>
            <person name="Attaway T."/>
            <person name="Bandaranaike D.P."/>
            <person name="Battles P.K."/>
            <person name="Bell S.N."/>
            <person name="Bell A.V."/>
            <person name="Beltran B."/>
            <person name="Bickham C."/>
            <person name="Bustamante Y."/>
            <person name="Caleb T."/>
            <person name="Canada A."/>
            <person name="Cardenas V."/>
            <person name="Carter K."/>
            <person name="Chacko J."/>
            <person name="Chandrabose M.N."/>
            <person name="Chavez D."/>
            <person name="Chavez A."/>
            <person name="Chen L."/>
            <person name="Chu H.-S."/>
            <person name="Claassen K.J."/>
            <person name="Cockrell R."/>
            <person name="Collins M."/>
            <person name="Cooper J.A."/>
            <person name="Cree A."/>
            <person name="Curry S.M."/>
            <person name="Da Y."/>
            <person name="Dao M.D."/>
            <person name="Das B."/>
            <person name="Davila M.-L."/>
            <person name="Davy-Carroll L."/>
            <person name="Denson S."/>
            <person name="Dinh H."/>
            <person name="Ebong V.E."/>
            <person name="Edwards J.R."/>
            <person name="Egan A."/>
            <person name="El-Daye J."/>
            <person name="Escobedo L."/>
            <person name="Fernandez S."/>
            <person name="Fernando P.R."/>
            <person name="Flagg N."/>
            <person name="Forbes L.D."/>
            <person name="Fowler R.G."/>
            <person name="Fu Q."/>
            <person name="Gabisi R.A."/>
            <person name="Ganer J."/>
            <person name="Garbino Pronczuk A."/>
            <person name="Garcia R.M."/>
            <person name="Garner T."/>
            <person name="Garrett T.E."/>
            <person name="Gonzalez D.A."/>
            <person name="Hamid H."/>
            <person name="Hawkins E.S."/>
            <person name="Hirani K."/>
            <person name="Hogues M.E."/>
            <person name="Hollins B."/>
            <person name="Hsiao C.-H."/>
            <person name="Jabil R."/>
            <person name="James M.L."/>
            <person name="Jhangiani S.N."/>
            <person name="Johnson B."/>
            <person name="Johnson Q."/>
            <person name="Joshi V."/>
            <person name="Kalu J.B."/>
            <person name="Kam C."/>
            <person name="Kashfia A."/>
            <person name="Keebler J."/>
            <person name="Kisamo H."/>
            <person name="Kovar C.L."/>
            <person name="Lago L.A."/>
            <person name="Lai C.-Y."/>
            <person name="Laidlaw J."/>
            <person name="Lara F."/>
            <person name="Le T.-K."/>
            <person name="Lee S.L."/>
            <person name="Legall F.H."/>
            <person name="Lemon S.J."/>
            <person name="Lewis L.R."/>
            <person name="Li B."/>
            <person name="Liu Y."/>
            <person name="Liu Y.-S."/>
            <person name="Lopez J."/>
            <person name="Lozado R.J."/>
            <person name="Lu J."/>
            <person name="Madu R.C."/>
            <person name="Maheshwari M."/>
            <person name="Maheshwari R."/>
            <person name="Malloy K."/>
            <person name="Martinez E."/>
            <person name="Mathew T."/>
            <person name="Mercado I.C."/>
            <person name="Mercado C."/>
            <person name="Meyer B."/>
            <person name="Montgomery K."/>
            <person name="Morgan M.B."/>
            <person name="Munidasa M."/>
            <person name="Nazareth L.V."/>
            <person name="Nelson J."/>
            <person name="Ng B.M."/>
            <person name="Nguyen N.B."/>
            <person name="Nguyen P.Q."/>
            <person name="Nguyen T."/>
            <person name="Obregon M."/>
            <person name="Okwuonu G.O."/>
            <person name="Onwere C.G."/>
            <person name="Orozco G."/>
            <person name="Parra A."/>
            <person name="Patel S."/>
            <person name="Patil S."/>
            <person name="Perez A."/>
            <person name="Perez Y."/>
            <person name="Pham C."/>
            <person name="Primus E.L."/>
            <person name="Pu L.-L."/>
            <person name="Puazo M."/>
            <person name="Qin X."/>
            <person name="Quiroz J.B."/>
            <person name="Reese J."/>
            <person name="Richards S."/>
            <person name="Rives C.M."/>
            <person name="Robberts R."/>
            <person name="Ruiz S.J."/>
            <person name="Ruiz M.J."/>
            <person name="Santibanez J."/>
            <person name="Schneider B.W."/>
            <person name="Sisson I."/>
            <person name="Smith M."/>
            <person name="Sodergren E."/>
            <person name="Song X.-Z."/>
            <person name="Song B.B."/>
            <person name="Summersgill H."/>
            <person name="Thelus R."/>
            <person name="Thornton R.D."/>
            <person name="Trejos Z.Y."/>
            <person name="Usmani K."/>
            <person name="Vattathil S."/>
            <person name="Villasana D."/>
            <person name="Walker D.L."/>
            <person name="Wang S."/>
            <person name="Wang K."/>
            <person name="White C.S."/>
            <person name="Williams A.C."/>
            <person name="Williamson J."/>
            <person name="Wilson K."/>
            <person name="Woghiren I.O."/>
            <person name="Woodworth J.R."/>
            <person name="Worley K.C."/>
            <person name="Wright R.A."/>
            <person name="Wu W."/>
            <person name="Young L."/>
            <person name="Zhang L."/>
            <person name="Zhang J."/>
            <person name="Zhu Y."/>
            <person name="Muzny D.M."/>
            <person name="Weinstock G."/>
            <person name="Gibbs R.A."/>
        </authorList>
    </citation>
    <scope>NUCLEOTIDE SEQUENCE [LARGE SCALE GENOMIC DNA]</scope>
    <source>
        <strain evidence="2">LSR1</strain>
    </source>
</reference>
<reference evidence="1" key="2">
    <citation type="submission" date="2022-06" db="UniProtKB">
        <authorList>
            <consortium name="EnsemblMetazoa"/>
        </authorList>
    </citation>
    <scope>IDENTIFICATION</scope>
</reference>
<dbReference type="AlphaFoldDB" id="A0A8R2AAH7"/>
<dbReference type="EnsemblMetazoa" id="XM_003242664.4">
    <property type="protein sequence ID" value="XP_003242712.1"/>
    <property type="gene ID" value="LOC100575688"/>
</dbReference>
<organism evidence="1 2">
    <name type="scientific">Acyrthosiphon pisum</name>
    <name type="common">Pea aphid</name>
    <dbReference type="NCBI Taxonomy" id="7029"/>
    <lineage>
        <taxon>Eukaryota</taxon>
        <taxon>Metazoa</taxon>
        <taxon>Ecdysozoa</taxon>
        <taxon>Arthropoda</taxon>
        <taxon>Hexapoda</taxon>
        <taxon>Insecta</taxon>
        <taxon>Pterygota</taxon>
        <taxon>Neoptera</taxon>
        <taxon>Paraneoptera</taxon>
        <taxon>Hemiptera</taxon>
        <taxon>Sternorrhyncha</taxon>
        <taxon>Aphidomorpha</taxon>
        <taxon>Aphidoidea</taxon>
        <taxon>Aphididae</taxon>
        <taxon>Macrosiphini</taxon>
        <taxon>Acyrthosiphon</taxon>
    </lineage>
</organism>
<evidence type="ECO:0000313" key="2">
    <source>
        <dbReference type="Proteomes" id="UP000007819"/>
    </source>
</evidence>
<keyword evidence="2" id="KW-1185">Reference proteome</keyword>
<dbReference type="KEGG" id="api:100575688"/>
<sequence>MYLTRKVMYSSNFIRQETKQMKFFQYNNQKKNGNNQDYLKENIQRYKDCIDGIKIRQQPDKCTKKCDLEKKKHNLINDEQMLIPEDKMMKDALKDLEDQK</sequence>
<name>A0A8R2AAH7_ACYPI</name>
<accession>A0A8R2AAH7</accession>
<dbReference type="Proteomes" id="UP000007819">
    <property type="component" value="Chromosome A2"/>
</dbReference>
<evidence type="ECO:0000313" key="1">
    <source>
        <dbReference type="EnsemblMetazoa" id="XP_003242712.1"/>
    </source>
</evidence>